<evidence type="ECO:0000313" key="2">
    <source>
        <dbReference type="EMBL" id="MBW8289437.1"/>
    </source>
</evidence>
<dbReference type="GeneID" id="89686290"/>
<organism evidence="2 3">
    <name type="scientific">Chromobacterium subtsugae</name>
    <dbReference type="NCBI Taxonomy" id="251747"/>
    <lineage>
        <taxon>Bacteria</taxon>
        <taxon>Pseudomonadati</taxon>
        <taxon>Pseudomonadota</taxon>
        <taxon>Betaproteobacteria</taxon>
        <taxon>Neisseriales</taxon>
        <taxon>Chromobacteriaceae</taxon>
        <taxon>Chromobacterium</taxon>
    </lineage>
</organism>
<keyword evidence="3" id="KW-1185">Reference proteome</keyword>
<comment type="caution">
    <text evidence="2">The sequence shown here is derived from an EMBL/GenBank/DDBJ whole genome shotgun (WGS) entry which is preliminary data.</text>
</comment>
<protein>
    <submittedName>
        <fullName evidence="2">Uncharacterized protein</fullName>
    </submittedName>
</protein>
<name>A0ABS7FHB0_9NEIS</name>
<feature type="compositionally biased region" description="Basic and acidic residues" evidence="1">
    <location>
        <begin position="24"/>
        <end position="35"/>
    </location>
</feature>
<proteinExistence type="predicted"/>
<dbReference type="RefSeq" id="WP_146008282.1">
    <property type="nucleotide sequence ID" value="NZ_CP142381.1"/>
</dbReference>
<feature type="region of interest" description="Disordered" evidence="1">
    <location>
        <begin position="1"/>
        <end position="42"/>
    </location>
</feature>
<dbReference type="Proteomes" id="UP000711178">
    <property type="component" value="Unassembled WGS sequence"/>
</dbReference>
<reference evidence="2 3" key="1">
    <citation type="submission" date="2021-05" db="EMBL/GenBank/DDBJ databases">
        <title>Draft Whole Genome Sequencing Of Biosensor Chromobacterium violaceum Strain CV026 Reveals A Regulatory RNA In Chromobacterium violaceum Phenotype Regulatory Network.</title>
        <authorList>
            <person name="Hong K.W."/>
            <person name="Chan K.G."/>
            <person name="Chang C.-Y."/>
        </authorList>
    </citation>
    <scope>NUCLEOTIDE SEQUENCE [LARGE SCALE GENOMIC DNA]</scope>
    <source>
        <strain evidence="2 3">ATCC 31532</strain>
    </source>
</reference>
<evidence type="ECO:0000313" key="3">
    <source>
        <dbReference type="Proteomes" id="UP000711178"/>
    </source>
</evidence>
<dbReference type="EMBL" id="JAHDTB010000018">
    <property type="protein sequence ID" value="MBW8289437.1"/>
    <property type="molecule type" value="Genomic_DNA"/>
</dbReference>
<evidence type="ECO:0000256" key="1">
    <source>
        <dbReference type="SAM" id="MobiDB-lite"/>
    </source>
</evidence>
<gene>
    <name evidence="2" type="ORF">KIF53_17520</name>
</gene>
<sequence>MTMQSVELTGFRAESHAPRLPPDAPREPDLREMGLARELPPEALDDEEDARWAYLPFLQLAIERMCVMALLAEDHDVAFAPLDDAALPRMRQDCGADPVFARAVADYLAALATLGSMSGRGEDELHRSIAGLYQGRAQ</sequence>
<accession>A0ABS7FHB0</accession>